<comment type="caution">
    <text evidence="4">The sequence shown here is derived from an EMBL/GenBank/DDBJ whole genome shotgun (WGS) entry which is preliminary data.</text>
</comment>
<keyword evidence="2" id="KW-0813">Transport</keyword>
<dbReference type="InterPro" id="IPR038495">
    <property type="entry name" value="ATPase_E_C"/>
</dbReference>
<evidence type="ECO:0000256" key="2">
    <source>
        <dbReference type="ARBA" id="ARBA00022448"/>
    </source>
</evidence>
<reference evidence="4 5" key="1">
    <citation type="submission" date="2022-06" db="EMBL/GenBank/DDBJ databases">
        <title>Isolation of gut microbiota from human fecal samples.</title>
        <authorList>
            <person name="Pamer E.G."/>
            <person name="Barat B."/>
            <person name="Waligurski E."/>
            <person name="Medina S."/>
            <person name="Paddock L."/>
            <person name="Mostad J."/>
        </authorList>
    </citation>
    <scope>NUCLEOTIDE SEQUENCE [LARGE SCALE GENOMIC DNA]</scope>
    <source>
        <strain evidence="4 5">SL.3.17</strain>
    </source>
</reference>
<dbReference type="RefSeq" id="WP_256132004.1">
    <property type="nucleotide sequence ID" value="NZ_JANFXK010000008.1"/>
</dbReference>
<evidence type="ECO:0000313" key="4">
    <source>
        <dbReference type="EMBL" id="MCQ4636809.1"/>
    </source>
</evidence>
<dbReference type="EMBL" id="JANFXK010000008">
    <property type="protein sequence ID" value="MCQ4636809.1"/>
    <property type="molecule type" value="Genomic_DNA"/>
</dbReference>
<dbReference type="InterPro" id="IPR002842">
    <property type="entry name" value="ATPase_V1_Esu"/>
</dbReference>
<gene>
    <name evidence="4" type="ORF">NE619_08700</name>
</gene>
<dbReference type="Gene3D" id="3.30.2320.30">
    <property type="entry name" value="ATP synthase, E subunit, C-terminal"/>
    <property type="match status" value="1"/>
</dbReference>
<dbReference type="Pfam" id="PF01991">
    <property type="entry name" value="vATP-synt_E"/>
    <property type="match status" value="1"/>
</dbReference>
<accession>A0ABT1RNP5</accession>
<evidence type="ECO:0000313" key="5">
    <source>
        <dbReference type="Proteomes" id="UP001524502"/>
    </source>
</evidence>
<evidence type="ECO:0000256" key="1">
    <source>
        <dbReference type="ARBA" id="ARBA00005901"/>
    </source>
</evidence>
<sequence length="194" mass="21227">MDNISKILEAIRAEGQEEADKIAEAGQKNVDEIARLYSEEAGIEKDAILKKAKKEAEEITQRGISQAGIESRNTKLTARRAALEKTFEMAADKLAQLPEEKKLKIYKGLIGTYSGSKQVTVVLNEADQKAFGKKLASEAGQAHGMEVNLAQQPGDFIGGLIIQEGEIETNCTFEVLINDRKKETESQVAAMLFA</sequence>
<dbReference type="Proteomes" id="UP001524502">
    <property type="component" value="Unassembled WGS sequence"/>
</dbReference>
<evidence type="ECO:0000256" key="3">
    <source>
        <dbReference type="ARBA" id="ARBA00023065"/>
    </source>
</evidence>
<keyword evidence="5" id="KW-1185">Reference proteome</keyword>
<dbReference type="SUPFAM" id="SSF160527">
    <property type="entry name" value="V-type ATPase subunit E-like"/>
    <property type="match status" value="1"/>
</dbReference>
<proteinExistence type="inferred from homology"/>
<comment type="similarity">
    <text evidence="1">Belongs to the V-ATPase E subunit family.</text>
</comment>
<protein>
    <submittedName>
        <fullName evidence="4">V-type ATP synthase subunit E family protein</fullName>
    </submittedName>
</protein>
<organism evidence="4 5">
    <name type="scientific">Anaerovorax odorimutans</name>
    <dbReference type="NCBI Taxonomy" id="109327"/>
    <lineage>
        <taxon>Bacteria</taxon>
        <taxon>Bacillati</taxon>
        <taxon>Bacillota</taxon>
        <taxon>Clostridia</taxon>
        <taxon>Peptostreptococcales</taxon>
        <taxon>Anaerovoracaceae</taxon>
        <taxon>Anaerovorax</taxon>
    </lineage>
</organism>
<name>A0ABT1RNP5_9FIRM</name>
<keyword evidence="3" id="KW-0406">Ion transport</keyword>